<proteinExistence type="predicted"/>
<organism evidence="1">
    <name type="scientific">marine sediment metagenome</name>
    <dbReference type="NCBI Taxonomy" id="412755"/>
    <lineage>
        <taxon>unclassified sequences</taxon>
        <taxon>metagenomes</taxon>
        <taxon>ecological metagenomes</taxon>
    </lineage>
</organism>
<dbReference type="EMBL" id="BARS01049781">
    <property type="protein sequence ID" value="GAG36660.1"/>
    <property type="molecule type" value="Genomic_DNA"/>
</dbReference>
<protein>
    <submittedName>
        <fullName evidence="1">Uncharacterized protein</fullName>
    </submittedName>
</protein>
<dbReference type="AlphaFoldDB" id="X0X0X9"/>
<sequence>MKDILEVLGDYIPEANSRKWARLSSDIEYRRLNLLLLKEILCELRKVAQLLQK</sequence>
<evidence type="ECO:0000313" key="1">
    <source>
        <dbReference type="EMBL" id="GAG36660.1"/>
    </source>
</evidence>
<gene>
    <name evidence="1" type="ORF">S01H1_74410</name>
</gene>
<comment type="caution">
    <text evidence="1">The sequence shown here is derived from an EMBL/GenBank/DDBJ whole genome shotgun (WGS) entry which is preliminary data.</text>
</comment>
<reference evidence="1" key="1">
    <citation type="journal article" date="2014" name="Front. Microbiol.">
        <title>High frequency of phylogenetically diverse reductive dehalogenase-homologous genes in deep subseafloor sedimentary metagenomes.</title>
        <authorList>
            <person name="Kawai M."/>
            <person name="Futagami T."/>
            <person name="Toyoda A."/>
            <person name="Takaki Y."/>
            <person name="Nishi S."/>
            <person name="Hori S."/>
            <person name="Arai W."/>
            <person name="Tsubouchi T."/>
            <person name="Morono Y."/>
            <person name="Uchiyama I."/>
            <person name="Ito T."/>
            <person name="Fujiyama A."/>
            <person name="Inagaki F."/>
            <person name="Takami H."/>
        </authorList>
    </citation>
    <scope>NUCLEOTIDE SEQUENCE</scope>
    <source>
        <strain evidence="1">Expedition CK06-06</strain>
    </source>
</reference>
<name>X0X0X9_9ZZZZ</name>
<accession>X0X0X9</accession>